<evidence type="ECO:0000256" key="1">
    <source>
        <dbReference type="SAM" id="Phobius"/>
    </source>
</evidence>
<dbReference type="RefSeq" id="WP_114660975.1">
    <property type="nucleotide sequence ID" value="NZ_CP031194.1"/>
</dbReference>
<keyword evidence="1" id="KW-1133">Transmembrane helix</keyword>
<dbReference type="KEGG" id="spad:DVK44_20585"/>
<keyword evidence="3" id="KW-1185">Reference proteome</keyword>
<keyword evidence="1" id="KW-0472">Membrane</keyword>
<accession>A0A345HSH2</accession>
<dbReference type="AlphaFoldDB" id="A0A345HSH2"/>
<evidence type="ECO:0000313" key="3">
    <source>
        <dbReference type="Proteomes" id="UP000253868"/>
    </source>
</evidence>
<dbReference type="OrthoDB" id="9926309at2"/>
<keyword evidence="1" id="KW-0812">Transmembrane</keyword>
<feature type="transmembrane region" description="Helical" evidence="1">
    <location>
        <begin position="12"/>
        <end position="31"/>
    </location>
</feature>
<protein>
    <submittedName>
        <fullName evidence="2">Uncharacterized protein</fullName>
    </submittedName>
</protein>
<name>A0A345HSH2_9ACTN</name>
<sequence>MVEPVSDARLWGVVALGVSFLVLVVTVLWAASSSSADPDYEVRALLADEAPGAVYAYTCHCHRASVLVTVPVGELPCRRGWGRI</sequence>
<organism evidence="2 3">
    <name type="scientific">Streptomyces paludis</name>
    <dbReference type="NCBI Taxonomy" id="2282738"/>
    <lineage>
        <taxon>Bacteria</taxon>
        <taxon>Bacillati</taxon>
        <taxon>Actinomycetota</taxon>
        <taxon>Actinomycetes</taxon>
        <taxon>Kitasatosporales</taxon>
        <taxon>Streptomycetaceae</taxon>
        <taxon>Streptomyces</taxon>
    </lineage>
</organism>
<reference evidence="3" key="1">
    <citation type="submission" date="2018-07" db="EMBL/GenBank/DDBJ databases">
        <authorList>
            <person name="Zhao J."/>
        </authorList>
    </citation>
    <scope>NUCLEOTIDE SEQUENCE [LARGE SCALE GENOMIC DNA]</scope>
    <source>
        <strain evidence="3">GSSD-12</strain>
    </source>
</reference>
<evidence type="ECO:0000313" key="2">
    <source>
        <dbReference type="EMBL" id="AXG79646.1"/>
    </source>
</evidence>
<proteinExistence type="predicted"/>
<gene>
    <name evidence="2" type="ORF">DVK44_20585</name>
</gene>
<dbReference type="Proteomes" id="UP000253868">
    <property type="component" value="Chromosome"/>
</dbReference>
<dbReference type="EMBL" id="CP031194">
    <property type="protein sequence ID" value="AXG79646.1"/>
    <property type="molecule type" value="Genomic_DNA"/>
</dbReference>